<protein>
    <submittedName>
        <fullName evidence="1">Uncharacterized protein</fullName>
    </submittedName>
</protein>
<accession>A0AAV9WF15</accession>
<sequence length="283" mass="31893">MKIRYAFQLSLSLSTTFKAASGRFIRFVWENGIKSTSHTDVYDIDPAWMNTKCLNLPTPDAGRGLVRVEYYSGPPVNPYHPYFLSTLIIFNALDCPPPARDLRWHYLPVENMDEAELEPRDRPKWLRDPDAVYEYTKEAEDTATVEFPEFLEDVRVDDDGGGKEPHWIDYTDSEAYSIDVEKMRVGVSRGRGEEYVNELAKSLRDLDGDEGYRGGFGDSAWDVVYSAVGSGEEPFWGNVSVIFVPEYRYRHVLGVAREFDEYARGGEGVGGAGLGERGRGGGD</sequence>
<comment type="caution">
    <text evidence="1">The sequence shown here is derived from an EMBL/GenBank/DDBJ whole genome shotgun (WGS) entry which is preliminary data.</text>
</comment>
<evidence type="ECO:0000313" key="1">
    <source>
        <dbReference type="EMBL" id="KAK6506827.1"/>
    </source>
</evidence>
<dbReference type="Proteomes" id="UP001370758">
    <property type="component" value="Unassembled WGS sequence"/>
</dbReference>
<gene>
    <name evidence="1" type="ORF">TWF481_005287</name>
</gene>
<keyword evidence="2" id="KW-1185">Reference proteome</keyword>
<evidence type="ECO:0000313" key="2">
    <source>
        <dbReference type="Proteomes" id="UP001370758"/>
    </source>
</evidence>
<reference evidence="1 2" key="1">
    <citation type="submission" date="2023-08" db="EMBL/GenBank/DDBJ databases">
        <authorList>
            <person name="Palmer J.M."/>
        </authorList>
    </citation>
    <scope>NUCLEOTIDE SEQUENCE [LARGE SCALE GENOMIC DNA]</scope>
    <source>
        <strain evidence="1 2">TWF481</strain>
    </source>
</reference>
<dbReference type="AlphaFoldDB" id="A0AAV9WF15"/>
<name>A0AAV9WF15_9PEZI</name>
<proteinExistence type="predicted"/>
<organism evidence="1 2">
    <name type="scientific">Arthrobotrys musiformis</name>
    <dbReference type="NCBI Taxonomy" id="47236"/>
    <lineage>
        <taxon>Eukaryota</taxon>
        <taxon>Fungi</taxon>
        <taxon>Dikarya</taxon>
        <taxon>Ascomycota</taxon>
        <taxon>Pezizomycotina</taxon>
        <taxon>Orbiliomycetes</taxon>
        <taxon>Orbiliales</taxon>
        <taxon>Orbiliaceae</taxon>
        <taxon>Arthrobotrys</taxon>
    </lineage>
</organism>
<dbReference type="EMBL" id="JAVHJL010000003">
    <property type="protein sequence ID" value="KAK6506827.1"/>
    <property type="molecule type" value="Genomic_DNA"/>
</dbReference>